<reference evidence="2 3" key="1">
    <citation type="submission" date="2022-05" db="EMBL/GenBank/DDBJ databases">
        <authorList>
            <consortium name="Genoscope - CEA"/>
            <person name="William W."/>
        </authorList>
    </citation>
    <scope>NUCLEOTIDE SEQUENCE [LARGE SCALE GENOMIC DNA]</scope>
</reference>
<proteinExistence type="predicted"/>
<dbReference type="CDD" id="cd10442">
    <property type="entry name" value="GIY-YIG_PLEs"/>
    <property type="match status" value="1"/>
</dbReference>
<keyword evidence="3" id="KW-1185">Reference proteome</keyword>
<sequence length="245" mass="28090">MRQFFDKRGYPVSVVQAGYHRAQQIGRQAALQTAEKENTDRIPFTLTFHPHNYAVKSIILKNFKLLQNDSETGTIFSQPPLISFKRDKNIGNFLVRSSFQTNDQSGTFKCARSRCKTCPFIHNVEKISGPKRSVKIIDHFTCTSANVIYCITCTYCNKLYIGETGRRLGDRFREHLRDVERNDQDASKPVARHFNLPNHSKQQMAVCGLSLHLGSSESRKTLEQKFIFQIGTLNPHGINERFSFN</sequence>
<organism evidence="2 3">
    <name type="scientific">Pocillopora meandrina</name>
    <dbReference type="NCBI Taxonomy" id="46732"/>
    <lineage>
        <taxon>Eukaryota</taxon>
        <taxon>Metazoa</taxon>
        <taxon>Cnidaria</taxon>
        <taxon>Anthozoa</taxon>
        <taxon>Hexacorallia</taxon>
        <taxon>Scleractinia</taxon>
        <taxon>Astrocoeniina</taxon>
        <taxon>Pocilloporidae</taxon>
        <taxon>Pocillopora</taxon>
    </lineage>
</organism>
<evidence type="ECO:0000313" key="3">
    <source>
        <dbReference type="Proteomes" id="UP001159428"/>
    </source>
</evidence>
<comment type="caution">
    <text evidence="2">The sequence shown here is derived from an EMBL/GenBank/DDBJ whole genome shotgun (WGS) entry which is preliminary data.</text>
</comment>
<dbReference type="EMBL" id="CALNXJ010000014">
    <property type="protein sequence ID" value="CAH3114801.1"/>
    <property type="molecule type" value="Genomic_DNA"/>
</dbReference>
<protein>
    <recommendedName>
        <fullName evidence="1">GIY-YIG domain-containing protein</fullName>
    </recommendedName>
</protein>
<gene>
    <name evidence="2" type="ORF">PMEA_00005652</name>
</gene>
<evidence type="ECO:0000259" key="1">
    <source>
        <dbReference type="PROSITE" id="PS50164"/>
    </source>
</evidence>
<dbReference type="AlphaFoldDB" id="A0AAU9WJF1"/>
<feature type="domain" description="GIY-YIG" evidence="1">
    <location>
        <begin position="144"/>
        <end position="239"/>
    </location>
</feature>
<dbReference type="PANTHER" id="PTHR21301">
    <property type="entry name" value="REVERSE TRANSCRIPTASE"/>
    <property type="match status" value="1"/>
</dbReference>
<evidence type="ECO:0000313" key="2">
    <source>
        <dbReference type="EMBL" id="CAH3114801.1"/>
    </source>
</evidence>
<accession>A0AAU9WJF1</accession>
<dbReference type="PANTHER" id="PTHR21301:SF10">
    <property type="entry name" value="REVERSE TRANSCRIPTASE DOMAIN-CONTAINING PROTEIN"/>
    <property type="match status" value="1"/>
</dbReference>
<dbReference type="PROSITE" id="PS50164">
    <property type="entry name" value="GIY_YIG"/>
    <property type="match status" value="1"/>
</dbReference>
<dbReference type="Proteomes" id="UP001159428">
    <property type="component" value="Unassembled WGS sequence"/>
</dbReference>
<name>A0AAU9WJF1_9CNID</name>
<dbReference type="InterPro" id="IPR035901">
    <property type="entry name" value="GIY-YIG_endonuc_sf"/>
</dbReference>
<dbReference type="InterPro" id="IPR000305">
    <property type="entry name" value="GIY-YIG_endonuc"/>
</dbReference>
<dbReference type="Gene3D" id="3.40.1440.10">
    <property type="entry name" value="GIY-YIG endonuclease"/>
    <property type="match status" value="1"/>
</dbReference>